<dbReference type="PRINTS" id="PR01490">
    <property type="entry name" value="RTXTOXIND"/>
</dbReference>
<dbReference type="InterPro" id="IPR010129">
    <property type="entry name" value="T1SS_HlyD"/>
</dbReference>
<evidence type="ECO:0000313" key="12">
    <source>
        <dbReference type="EMBL" id="TMM59852.1"/>
    </source>
</evidence>
<evidence type="ECO:0000256" key="8">
    <source>
        <dbReference type="ARBA" id="ARBA00023136"/>
    </source>
</evidence>
<keyword evidence="8 9" id="KW-0472">Membrane</keyword>
<dbReference type="PANTHER" id="PTHR30386">
    <property type="entry name" value="MEMBRANE FUSION SUBUNIT OF EMRAB-TOLC MULTIDRUG EFFLUX PUMP"/>
    <property type="match status" value="1"/>
</dbReference>
<keyword evidence="3 9" id="KW-0813">Transport</keyword>
<evidence type="ECO:0000256" key="2">
    <source>
        <dbReference type="ARBA" id="ARBA00009477"/>
    </source>
</evidence>
<proteinExistence type="inferred from homology"/>
<evidence type="ECO:0000256" key="4">
    <source>
        <dbReference type="ARBA" id="ARBA00022475"/>
    </source>
</evidence>
<dbReference type="NCBIfam" id="TIGR01843">
    <property type="entry name" value="type_I_hlyD"/>
    <property type="match status" value="1"/>
</dbReference>
<evidence type="ECO:0000256" key="6">
    <source>
        <dbReference type="ARBA" id="ARBA00022692"/>
    </source>
</evidence>
<dbReference type="Pfam" id="PF26002">
    <property type="entry name" value="Beta-barrel_AprE"/>
    <property type="match status" value="1"/>
</dbReference>
<dbReference type="PROSITE" id="PS00543">
    <property type="entry name" value="HLYD_FAMILY"/>
    <property type="match status" value="1"/>
</dbReference>
<evidence type="ECO:0000256" key="7">
    <source>
        <dbReference type="ARBA" id="ARBA00022989"/>
    </source>
</evidence>
<comment type="subcellular location">
    <subcellularLocation>
        <location evidence="1 9">Cell inner membrane</location>
        <topology evidence="1 9">Single-pass membrane protein</topology>
    </subcellularLocation>
</comment>
<dbReference type="InterPro" id="IPR058781">
    <property type="entry name" value="HH_AprE-like"/>
</dbReference>
<dbReference type="Gene3D" id="2.40.30.170">
    <property type="match status" value="1"/>
</dbReference>
<feature type="transmembrane region" description="Helical" evidence="9">
    <location>
        <begin position="32"/>
        <end position="50"/>
    </location>
</feature>
<comment type="similarity">
    <text evidence="2 9">Belongs to the membrane fusion protein (MFP) (TC 8.A.1) family.</text>
</comment>
<evidence type="ECO:0000256" key="5">
    <source>
        <dbReference type="ARBA" id="ARBA00022519"/>
    </source>
</evidence>
<organism evidence="12 13">
    <name type="scientific">Pseudomonas protegens</name>
    <dbReference type="NCBI Taxonomy" id="380021"/>
    <lineage>
        <taxon>Bacteria</taxon>
        <taxon>Pseudomonadati</taxon>
        <taxon>Pseudomonadota</taxon>
        <taxon>Gammaproteobacteria</taxon>
        <taxon>Pseudomonadales</taxon>
        <taxon>Pseudomonadaceae</taxon>
        <taxon>Pseudomonas</taxon>
    </lineage>
</organism>
<dbReference type="EMBL" id="VAVY01000006">
    <property type="protein sequence ID" value="TMM59852.1"/>
    <property type="molecule type" value="Genomic_DNA"/>
</dbReference>
<keyword evidence="6 9" id="KW-0812">Transmembrane</keyword>
<dbReference type="RefSeq" id="WP_011063598.1">
    <property type="nucleotide sequence ID" value="NZ_CP022097.2"/>
</dbReference>
<evidence type="ECO:0000256" key="3">
    <source>
        <dbReference type="ARBA" id="ARBA00022448"/>
    </source>
</evidence>
<sequence length="449" mass="49361">MKANLSTGPAAPVAGPAASNVLSLDDRKYSRLGWLLVLGGFAGFIGWAALAPLDKGVAVSGKVMVSGHRKTVQHQSGGIVERIEVKEGDRVSAGQVLLRLNETPLRTQMQSLRSQYLGSLASEARLNAERDGASDIVFDPQLQALASEPDVAASLSLQRQLFSSRRQALSMEQQGIAETIAGSEAQLRGTRDSQASKLAQRRALNEQLQGLRELARDGYIPRNRLLDSERLYAQIDGSIAEDFGRIGQLQRQILELRLRIRQTTEDFQKDLRSQLADTRVRTEDLRNRLASAQFELANSQVRAPAAGVVVGLEVYTEGGVIKPGQPLMDIVPQDEPLLVEARVPVQLVDKVHPGLPVELMFSAFNQSTTPRVPGEVTLVSADRQVDERTEEPYYTLRATVSAQGMQQLQGLQIRPGMPVEAFVRTGERSMLNYLFKPLLDRTHMALVEE</sequence>
<accession>A0ABY2V7X9</accession>
<gene>
    <name evidence="12" type="ORF">FEF10_31045</name>
</gene>
<dbReference type="InterPro" id="IPR058982">
    <property type="entry name" value="Beta-barrel_AprE"/>
</dbReference>
<evidence type="ECO:0000256" key="9">
    <source>
        <dbReference type="RuleBase" id="RU365093"/>
    </source>
</evidence>
<dbReference type="PANTHER" id="PTHR30386:SF17">
    <property type="entry name" value="ALKALINE PROTEASE SECRETION PROTEIN APRE"/>
    <property type="match status" value="1"/>
</dbReference>
<reference evidence="12 13" key="1">
    <citation type="submission" date="2019-05" db="EMBL/GenBank/DDBJ databases">
        <title>Identification and Biocontrol Activity Analysis of Biocontrol Strain PF-1 Based on Genome-wide Data.</title>
        <authorList>
            <person name="Qi J."/>
        </authorList>
    </citation>
    <scope>NUCLEOTIDE SEQUENCE [LARGE SCALE GENOMIC DNA]</scope>
    <source>
        <strain evidence="12 13">PF-1</strain>
    </source>
</reference>
<dbReference type="InterPro" id="IPR050739">
    <property type="entry name" value="MFP"/>
</dbReference>
<evidence type="ECO:0000313" key="13">
    <source>
        <dbReference type="Proteomes" id="UP000310095"/>
    </source>
</evidence>
<name>A0ABY2V7X9_9PSED</name>
<evidence type="ECO:0000256" key="1">
    <source>
        <dbReference type="ARBA" id="ARBA00004377"/>
    </source>
</evidence>
<keyword evidence="5 9" id="KW-0997">Cell inner membrane</keyword>
<comment type="caution">
    <text evidence="12">The sequence shown here is derived from an EMBL/GenBank/DDBJ whole genome shotgun (WGS) entry which is preliminary data.</text>
</comment>
<keyword evidence="13" id="KW-1185">Reference proteome</keyword>
<dbReference type="Pfam" id="PF25994">
    <property type="entry name" value="HH_AprE"/>
    <property type="match status" value="1"/>
</dbReference>
<keyword evidence="4 9" id="KW-1003">Cell membrane</keyword>
<feature type="domain" description="AprE-like beta-barrel" evidence="11">
    <location>
        <begin position="337"/>
        <end position="426"/>
    </location>
</feature>
<feature type="domain" description="AprE-like long alpha-helical hairpin" evidence="10">
    <location>
        <begin position="106"/>
        <end position="293"/>
    </location>
</feature>
<evidence type="ECO:0000259" key="10">
    <source>
        <dbReference type="Pfam" id="PF25994"/>
    </source>
</evidence>
<dbReference type="Gene3D" id="2.40.50.100">
    <property type="match status" value="1"/>
</dbReference>
<dbReference type="Proteomes" id="UP000310095">
    <property type="component" value="Unassembled WGS sequence"/>
</dbReference>
<keyword evidence="7 9" id="KW-1133">Transmembrane helix</keyword>
<protein>
    <recommendedName>
        <fullName evidence="9">Membrane fusion protein (MFP) family protein</fullName>
    </recommendedName>
</protein>
<evidence type="ECO:0000259" key="11">
    <source>
        <dbReference type="Pfam" id="PF26002"/>
    </source>
</evidence>
<dbReference type="InterPro" id="IPR006144">
    <property type="entry name" value="Secretion_HlyD_CS"/>
</dbReference>
<dbReference type="SUPFAM" id="SSF111369">
    <property type="entry name" value="HlyD-like secretion proteins"/>
    <property type="match status" value="1"/>
</dbReference>